<organism evidence="2">
    <name type="scientific">bioreactor metagenome</name>
    <dbReference type="NCBI Taxonomy" id="1076179"/>
    <lineage>
        <taxon>unclassified sequences</taxon>
        <taxon>metagenomes</taxon>
        <taxon>ecological metagenomes</taxon>
    </lineage>
</organism>
<feature type="domain" description="CHAT" evidence="1">
    <location>
        <begin position="2"/>
        <end position="255"/>
    </location>
</feature>
<comment type="caution">
    <text evidence="2">The sequence shown here is derived from an EMBL/GenBank/DDBJ whole genome shotgun (WGS) entry which is preliminary data.</text>
</comment>
<dbReference type="InterPro" id="IPR024983">
    <property type="entry name" value="CHAT_dom"/>
</dbReference>
<accession>A0A645F358</accession>
<dbReference type="AlphaFoldDB" id="A0A645F358"/>
<dbReference type="Pfam" id="PF12770">
    <property type="entry name" value="CHAT"/>
    <property type="match status" value="1"/>
</dbReference>
<evidence type="ECO:0000259" key="1">
    <source>
        <dbReference type="Pfam" id="PF12770"/>
    </source>
</evidence>
<dbReference type="EMBL" id="VSSQ01054739">
    <property type="protein sequence ID" value="MPN08657.1"/>
    <property type="molecule type" value="Genomic_DNA"/>
</dbReference>
<reference evidence="2" key="1">
    <citation type="submission" date="2019-08" db="EMBL/GenBank/DDBJ databases">
        <authorList>
            <person name="Kucharzyk K."/>
            <person name="Murdoch R.W."/>
            <person name="Higgins S."/>
            <person name="Loffler F."/>
        </authorList>
    </citation>
    <scope>NUCLEOTIDE SEQUENCE</scope>
</reference>
<name>A0A645F358_9ZZZZ</name>
<gene>
    <name evidence="2" type="ORF">SDC9_155942</name>
</gene>
<sequence length="257" mass="28031">MLLISPHKSLHRLPWAAIGKEPLVNRCIPCLVPSLHVFHLLCERTGSRQKSSAHQTANGLLLGISQFNGHHPDLPFVKQELAALRPLIGPTGKCYQDKDASQQLLNRIDPTSPQDLPELDRFAWLHVASHFFSDPASGYLSGLALTDQPLWLDQIRTLAPLPALVSFSGCSSIYTRLFEGDEAIGLPSTCLLSGAQTVIGSIWPVLDKSSAALMVSFYQHFLSGETPATSLAYAQREHCQLGEEPSAWAGYVCLGLP</sequence>
<protein>
    <recommendedName>
        <fullName evidence="1">CHAT domain-containing protein</fullName>
    </recommendedName>
</protein>
<proteinExistence type="predicted"/>
<evidence type="ECO:0000313" key="2">
    <source>
        <dbReference type="EMBL" id="MPN08657.1"/>
    </source>
</evidence>